<dbReference type="eggNOG" id="ENOG502SAHX">
    <property type="taxonomic scope" value="Eukaryota"/>
</dbReference>
<organism evidence="1 2">
    <name type="scientific">Caenorhabditis tropicalis</name>
    <dbReference type="NCBI Taxonomy" id="1561998"/>
    <lineage>
        <taxon>Eukaryota</taxon>
        <taxon>Metazoa</taxon>
        <taxon>Ecdysozoa</taxon>
        <taxon>Nematoda</taxon>
        <taxon>Chromadorea</taxon>
        <taxon>Rhabditida</taxon>
        <taxon>Rhabditina</taxon>
        <taxon>Rhabditomorpha</taxon>
        <taxon>Rhabditoidea</taxon>
        <taxon>Rhabditidae</taxon>
        <taxon>Peloderinae</taxon>
        <taxon>Caenorhabditis</taxon>
    </lineage>
</organism>
<evidence type="ECO:0000313" key="2">
    <source>
        <dbReference type="WBParaSite" id="Csp11.Scaffold630.g18251.t1"/>
    </source>
</evidence>
<evidence type="ECO:0000313" key="1">
    <source>
        <dbReference type="Proteomes" id="UP000095282"/>
    </source>
</evidence>
<protein>
    <submittedName>
        <fullName evidence="2">INCENP_ARK-bind domain-containing protein</fullName>
    </submittedName>
</protein>
<dbReference type="WBParaSite" id="Csp11.Scaffold630.g18251.t1">
    <property type="protein sequence ID" value="Csp11.Scaffold630.g18251.t1"/>
    <property type="gene ID" value="Csp11.Scaffold630.g18251"/>
</dbReference>
<name>A0A1I7UQ81_9PELO</name>
<keyword evidence="1" id="KW-1185">Reference proteome</keyword>
<reference evidence="2" key="1">
    <citation type="submission" date="2016-11" db="UniProtKB">
        <authorList>
            <consortium name="WormBaseParasite"/>
        </authorList>
    </citation>
    <scope>IDENTIFICATION</scope>
</reference>
<dbReference type="Proteomes" id="UP000095282">
    <property type="component" value="Unplaced"/>
</dbReference>
<dbReference type="AlphaFoldDB" id="A0A1I7UQ81"/>
<proteinExistence type="predicted"/>
<sequence>MARFVSEDFAKQLQRTTAKVKKYDWFPPTTTSTTPTTQFTMTTKVMPPAPPLSVDQFFIIETTVSPSPIPPPPRKIEDDHKMEYMKESTAPLSNISEDMASDDPPEVTPEPAPFQQHQMNVWYPMKKGDIPHLGIFSGEFRRAPLHKIRTPNDFRLYNEYTKANRLRKPVRIEMDNASRKSSS</sequence>
<accession>A0A1I7UQ81</accession>